<reference evidence="4 5" key="1">
    <citation type="submission" date="2019-01" db="EMBL/GenBank/DDBJ databases">
        <authorList>
            <person name="Chen W.-M."/>
        </authorList>
    </citation>
    <scope>NUCLEOTIDE SEQUENCE [LARGE SCALE GENOMIC DNA]</scope>
    <source>
        <strain evidence="4 5">FSY-9</strain>
    </source>
</reference>
<dbReference type="InterPro" id="IPR013328">
    <property type="entry name" value="6PGD_dom2"/>
</dbReference>
<name>A0A3S2X335_9SPHN</name>
<evidence type="ECO:0000313" key="5">
    <source>
        <dbReference type="Proteomes" id="UP000282837"/>
    </source>
</evidence>
<keyword evidence="5" id="KW-1185">Reference proteome</keyword>
<dbReference type="Proteomes" id="UP000282837">
    <property type="component" value="Unassembled WGS sequence"/>
</dbReference>
<dbReference type="Gene3D" id="1.10.1040.10">
    <property type="entry name" value="N-(1-d-carboxylethyl)-l-norvaline Dehydrogenase, domain 2"/>
    <property type="match status" value="1"/>
</dbReference>
<sequence>MSRLSAQNLPATAALPAYDRAGKSIGIVHFGLGAFTRAHQAWYTDRAMEADGGDWLIAGVSLRSPAVGEQLNSQDGLYTLAEKSGEGTKLRVIGSVAKVLLATQDRAELVNLLSAPTTHIVTFTVTEKGYCRRADGGLDLGLADGGFYPILAEALARRMAAGIGGLTLLSCDNLADNGHQLKRLMGEYLAGDAALSAWVAQHCTFPCSMVDRIVPATTDEDRAEVEAALALRDEGVVMTEPFSQWVIEDAFAGPRPAWEKQGAQIVQDVAPYETAKLRMLNGAHSALAYLGLEAGHSYVHQAVGDPALRQLVLGLMLDEAAPTIPAPEGMDLAAYAHALIERFDNPALNHRLIQIAMDGSQKIPQRWLATLAANQQAGRPSPALHQAVAAWLRHLRGDNVAKWGKVDDPRADELAAAWQAHGAQGVVEAIFGADGLLPSAWQPEGISL</sequence>
<dbReference type="PANTHER" id="PTHR43362">
    <property type="entry name" value="MANNITOL DEHYDROGENASE DSF1-RELATED"/>
    <property type="match status" value="1"/>
</dbReference>
<evidence type="ECO:0000313" key="4">
    <source>
        <dbReference type="EMBL" id="RVU04488.1"/>
    </source>
</evidence>
<dbReference type="Pfam" id="PF08125">
    <property type="entry name" value="Mannitol_dh_C"/>
    <property type="match status" value="1"/>
</dbReference>
<dbReference type="EMBL" id="SACO01000008">
    <property type="protein sequence ID" value="RVU04488.1"/>
    <property type="molecule type" value="Genomic_DNA"/>
</dbReference>
<dbReference type="SUPFAM" id="SSF51735">
    <property type="entry name" value="NAD(P)-binding Rossmann-fold domains"/>
    <property type="match status" value="1"/>
</dbReference>
<dbReference type="RefSeq" id="WP_127709759.1">
    <property type="nucleotide sequence ID" value="NZ_SACO01000008.1"/>
</dbReference>
<dbReference type="InterPro" id="IPR013118">
    <property type="entry name" value="Mannitol_DH_C"/>
</dbReference>
<dbReference type="InterPro" id="IPR013131">
    <property type="entry name" value="Mannitol_DH_N"/>
</dbReference>
<feature type="domain" description="Mannitol dehydrogenase C-terminal" evidence="3">
    <location>
        <begin position="268"/>
        <end position="424"/>
    </location>
</feature>
<dbReference type="PANTHER" id="PTHR43362:SF1">
    <property type="entry name" value="MANNITOL DEHYDROGENASE 2-RELATED"/>
    <property type="match status" value="1"/>
</dbReference>
<evidence type="ECO:0000256" key="1">
    <source>
        <dbReference type="ARBA" id="ARBA00023002"/>
    </source>
</evidence>
<dbReference type="InterPro" id="IPR008927">
    <property type="entry name" value="6-PGluconate_DH-like_C_sf"/>
</dbReference>
<evidence type="ECO:0000259" key="2">
    <source>
        <dbReference type="Pfam" id="PF01232"/>
    </source>
</evidence>
<comment type="caution">
    <text evidence="4">The sequence shown here is derived from an EMBL/GenBank/DDBJ whole genome shotgun (WGS) entry which is preliminary data.</text>
</comment>
<evidence type="ECO:0000259" key="3">
    <source>
        <dbReference type="Pfam" id="PF08125"/>
    </source>
</evidence>
<dbReference type="PRINTS" id="PR00084">
    <property type="entry name" value="MTLDHDRGNASE"/>
</dbReference>
<organism evidence="4 5">
    <name type="scientific">Novosphingobium umbonatum</name>
    <dbReference type="NCBI Taxonomy" id="1908524"/>
    <lineage>
        <taxon>Bacteria</taxon>
        <taxon>Pseudomonadati</taxon>
        <taxon>Pseudomonadota</taxon>
        <taxon>Alphaproteobacteria</taxon>
        <taxon>Sphingomonadales</taxon>
        <taxon>Sphingomonadaceae</taxon>
        <taxon>Novosphingobium</taxon>
    </lineage>
</organism>
<dbReference type="Pfam" id="PF01232">
    <property type="entry name" value="Mannitol_dh"/>
    <property type="match status" value="1"/>
</dbReference>
<accession>A0A3S2X335</accession>
<protein>
    <submittedName>
        <fullName evidence="4">Mannitol dehydrogenase family protein</fullName>
    </submittedName>
</protein>
<dbReference type="GO" id="GO:0016616">
    <property type="term" value="F:oxidoreductase activity, acting on the CH-OH group of donors, NAD or NADP as acceptor"/>
    <property type="evidence" value="ECO:0007669"/>
    <property type="project" value="TreeGrafter"/>
</dbReference>
<dbReference type="InterPro" id="IPR000669">
    <property type="entry name" value="Mannitol_DH"/>
</dbReference>
<dbReference type="OrthoDB" id="271711at2"/>
<dbReference type="InterPro" id="IPR036291">
    <property type="entry name" value="NAD(P)-bd_dom_sf"/>
</dbReference>
<dbReference type="InterPro" id="IPR050988">
    <property type="entry name" value="Mannitol_DH/Oxidoreductase"/>
</dbReference>
<proteinExistence type="predicted"/>
<dbReference type="AlphaFoldDB" id="A0A3S2X335"/>
<keyword evidence="1" id="KW-0560">Oxidoreductase</keyword>
<feature type="domain" description="Mannitol dehydrogenase N-terminal" evidence="2">
    <location>
        <begin position="26"/>
        <end position="260"/>
    </location>
</feature>
<dbReference type="Gene3D" id="3.40.50.720">
    <property type="entry name" value="NAD(P)-binding Rossmann-like Domain"/>
    <property type="match status" value="1"/>
</dbReference>
<gene>
    <name evidence="4" type="ORF">EOE18_11895</name>
</gene>
<dbReference type="SUPFAM" id="SSF48179">
    <property type="entry name" value="6-phosphogluconate dehydrogenase C-terminal domain-like"/>
    <property type="match status" value="1"/>
</dbReference>